<accession>A0A653E9P4</accession>
<organism evidence="1">
    <name type="scientific">Pseudomonas marincola</name>
    <dbReference type="NCBI Taxonomy" id="437900"/>
    <lineage>
        <taxon>Bacteria</taxon>
        <taxon>Pseudomonadati</taxon>
        <taxon>Pseudomonadota</taxon>
        <taxon>Gammaproteobacteria</taxon>
        <taxon>Pseudomonadales</taxon>
        <taxon>Pseudomonadaceae</taxon>
        <taxon>Pseudomonas</taxon>
    </lineage>
</organism>
<name>A0A653E9P4_9PSED</name>
<dbReference type="AlphaFoldDB" id="A0A653E9P4"/>
<sequence length="55" mass="5982">MTFKASDSLAEQIAQYHDHGGQIIRGALKPFERTQAIAFYPMPALAAREANCACA</sequence>
<evidence type="ECO:0000313" key="1">
    <source>
        <dbReference type="EMBL" id="VEV99399.1"/>
    </source>
</evidence>
<proteinExistence type="predicted"/>
<gene>
    <name evidence="1" type="ORF">PMYSY11_4356</name>
</gene>
<reference evidence="1" key="1">
    <citation type="submission" date="2019-02" db="EMBL/GenBank/DDBJ databases">
        <authorList>
            <consortium name="Genoscope - CEA"/>
            <person name="William W."/>
        </authorList>
    </citation>
    <scope>NUCLEOTIDE SEQUENCE [LARGE SCALE GENOMIC DNA]</scope>
    <source>
        <strain evidence="1">YSy11</strain>
    </source>
</reference>
<protein>
    <submittedName>
        <fullName evidence="1">Uncharacterized protein</fullName>
    </submittedName>
</protein>
<dbReference type="EMBL" id="LR215729">
    <property type="protein sequence ID" value="VEV99399.1"/>
    <property type="molecule type" value="Genomic_DNA"/>
</dbReference>